<feature type="region of interest" description="Disordered" evidence="3">
    <location>
        <begin position="847"/>
        <end position="867"/>
    </location>
</feature>
<feature type="region of interest" description="Disordered" evidence="3">
    <location>
        <begin position="346"/>
        <end position="420"/>
    </location>
</feature>
<keyword evidence="5" id="KW-1185">Reference proteome</keyword>
<dbReference type="SMART" id="SM00368">
    <property type="entry name" value="LRR_RI"/>
    <property type="match status" value="4"/>
</dbReference>
<dbReference type="AlphaFoldDB" id="A0A9J6CB27"/>
<feature type="region of interest" description="Disordered" evidence="3">
    <location>
        <begin position="1"/>
        <end position="53"/>
    </location>
</feature>
<protein>
    <submittedName>
        <fullName evidence="4">Uncharacterized protein</fullName>
    </submittedName>
</protein>
<name>A0A9J6CB27_POLVA</name>
<evidence type="ECO:0000313" key="5">
    <source>
        <dbReference type="Proteomes" id="UP001107558"/>
    </source>
</evidence>
<feature type="compositionally biased region" description="Low complexity" evidence="3">
    <location>
        <begin position="786"/>
        <end position="808"/>
    </location>
</feature>
<feature type="compositionally biased region" description="Basic and acidic residues" evidence="3">
    <location>
        <begin position="393"/>
        <end position="414"/>
    </location>
</feature>
<dbReference type="EMBL" id="JADBJN010000002">
    <property type="protein sequence ID" value="KAG5679345.1"/>
    <property type="molecule type" value="Genomic_DNA"/>
</dbReference>
<evidence type="ECO:0000256" key="2">
    <source>
        <dbReference type="ARBA" id="ARBA00022737"/>
    </source>
</evidence>
<feature type="compositionally biased region" description="Polar residues" evidence="3">
    <location>
        <begin position="852"/>
        <end position="864"/>
    </location>
</feature>
<feature type="compositionally biased region" description="Polar residues" evidence="3">
    <location>
        <begin position="7"/>
        <end position="37"/>
    </location>
</feature>
<gene>
    <name evidence="4" type="ORF">PVAND_008917</name>
</gene>
<feature type="region of interest" description="Disordered" evidence="3">
    <location>
        <begin position="752"/>
        <end position="808"/>
    </location>
</feature>
<feature type="compositionally biased region" description="Low complexity" evidence="3">
    <location>
        <begin position="1070"/>
        <end position="1080"/>
    </location>
</feature>
<proteinExistence type="predicted"/>
<dbReference type="InterPro" id="IPR051279">
    <property type="entry name" value="PP1-Reg/Actin-Interact_Protein"/>
</dbReference>
<feature type="compositionally biased region" description="Low complexity" evidence="3">
    <location>
        <begin position="946"/>
        <end position="970"/>
    </location>
</feature>
<feature type="compositionally biased region" description="Low complexity" evidence="3">
    <location>
        <begin position="756"/>
        <end position="779"/>
    </location>
</feature>
<accession>A0A9J6CB27</accession>
<evidence type="ECO:0000313" key="4">
    <source>
        <dbReference type="EMBL" id="KAG5679345.1"/>
    </source>
</evidence>
<feature type="compositionally biased region" description="Low complexity" evidence="3">
    <location>
        <begin position="367"/>
        <end position="387"/>
    </location>
</feature>
<keyword evidence="1" id="KW-0433">Leucine-rich repeat</keyword>
<feature type="compositionally biased region" description="Low complexity" evidence="3">
    <location>
        <begin position="1034"/>
        <end position="1055"/>
    </location>
</feature>
<dbReference type="Proteomes" id="UP001107558">
    <property type="component" value="Chromosome 2"/>
</dbReference>
<keyword evidence="2" id="KW-0677">Repeat</keyword>
<sequence>MEIGENVKSQNDPATAARISSSSFHTTQSQPIILESQTSEKEKDANIPKTSKNRRVSFASSSQYLEPINPFESFAVPISTADELSNLYKNSCEKHNTIPISSILEHLKTINLDRSSTDRTEVLNLKQETLSHESCEALEELFKRVRYRSIDLTSCSLDDVSATSLFDMIEYYEACNELNISENSNIKNRGWQSCISMIKRSQALHSLSTRGTILSDSNAGLLGNALLSSYIYTLKLEQCGLSGRPILCLSGALQKNKILKELCLANNDLNSNDAFHIGNILKNNYHLQLLDISNNDIQDEGYKHIAEALSYQSVHVSKTSSADSLSLSSSSLQKFDFNDFTTNLNNINNNRNRFSPTPPPVARSRSENSSTLNSSNNNNNNNNNNNSILMQCDNDKPNAIESRKDDQQENKDEGEIVNEGAAISTKSSSTFGQINKATVVATANANKFKYTTESLSPISSYGYDDTTTNHQLFNSRSPERSFSSESLCSETSVESNDSKSSIRLIESKFNNKNGTLERHHNHNHNNLESSTLISCTEKPPTGLQVLIIWNNNLTSACAANTADLFECTEYLQIINFGQNPIGNEFLFDIKAALKSNESIMSLGLQATNLSCDGLKILAELLQFGGNSTLQRIDLRNNSLSVAGLSALSEALKSNKSLIRIDLDDAPKSDMLPLYEKNSEYQRLISTIRQQCSFNENPIELNEASNVTSAKPSSTAIQRMKKTNFGSRKISLTCSSVKTLPKQQQLLEPIKKQANNRLRSPSPTTTLSPSSPLTSPSRSRFQVSRVSESGSSGISSKSPSSSSSSPTFFPTGSSRFRVITVTEPPKKKSEIIPLKVLELKTEATKEIDIPAPSSKQQQSPTYLDISSSSMVSSESSEKLDYEVKRIIELDSCSSFSSSIDSIDRQTDDVSSTDSFDIVEKSPTAFEISKNDSAEAIEENKKEIFSNENTLTVSTSSSSSSSNEGLTLTTNSPIEMSPKQEPNKRTRKTSWIQSINAIGGGVCSSKNNENISSTYPATLDKLLNLFQHPTSIFTKTSPDSTTVSSPSSSSSNSKPPTVITKSTLVPKDEKQQQQQSSSASMQKENSFTGFIHSLVSLTTHKKDTEKATTSNESSILQNISPENTIVKSTSNSQTILESIPKNIKKELKENISPENTILCDNLTGIEKQKTSSPPLSNSNKVLFVVGDDESAISDEFSNVSIDDSLVCDDLMIFESHTIGDIARDSMTILKKPSNDE</sequence>
<dbReference type="OrthoDB" id="10034042at2759"/>
<reference evidence="4" key="1">
    <citation type="submission" date="2021-03" db="EMBL/GenBank/DDBJ databases">
        <title>Chromosome level genome of the anhydrobiotic midge Polypedilum vanderplanki.</title>
        <authorList>
            <person name="Yoshida Y."/>
            <person name="Kikawada T."/>
            <person name="Gusev O."/>
        </authorList>
    </citation>
    <scope>NUCLEOTIDE SEQUENCE</scope>
    <source>
        <strain evidence="4">NIAS01</strain>
        <tissue evidence="4">Whole body or cell culture</tissue>
    </source>
</reference>
<evidence type="ECO:0000256" key="3">
    <source>
        <dbReference type="SAM" id="MobiDB-lite"/>
    </source>
</evidence>
<comment type="caution">
    <text evidence="4">The sequence shown here is derived from an EMBL/GenBank/DDBJ whole genome shotgun (WGS) entry which is preliminary data.</text>
</comment>
<evidence type="ECO:0000256" key="1">
    <source>
        <dbReference type="ARBA" id="ARBA00022614"/>
    </source>
</evidence>
<dbReference type="InterPro" id="IPR032675">
    <property type="entry name" value="LRR_dom_sf"/>
</dbReference>
<dbReference type="PANTHER" id="PTHR24112">
    <property type="entry name" value="LEUCINE-RICH REPEAT, ISOFORM F-RELATED"/>
    <property type="match status" value="1"/>
</dbReference>
<dbReference type="Gene3D" id="3.80.10.10">
    <property type="entry name" value="Ribonuclease Inhibitor"/>
    <property type="match status" value="3"/>
</dbReference>
<dbReference type="SUPFAM" id="SSF52047">
    <property type="entry name" value="RNI-like"/>
    <property type="match status" value="2"/>
</dbReference>
<dbReference type="PANTHER" id="PTHR24112:SF9">
    <property type="entry name" value="PROTEIN PHOSPHATASE 1 REGULATORY SUBUNIT 37"/>
    <property type="match status" value="1"/>
</dbReference>
<feature type="region of interest" description="Disordered" evidence="3">
    <location>
        <begin position="946"/>
        <end position="989"/>
    </location>
</feature>
<organism evidence="4 5">
    <name type="scientific">Polypedilum vanderplanki</name>
    <name type="common">Sleeping chironomid midge</name>
    <dbReference type="NCBI Taxonomy" id="319348"/>
    <lineage>
        <taxon>Eukaryota</taxon>
        <taxon>Metazoa</taxon>
        <taxon>Ecdysozoa</taxon>
        <taxon>Arthropoda</taxon>
        <taxon>Hexapoda</taxon>
        <taxon>Insecta</taxon>
        <taxon>Pterygota</taxon>
        <taxon>Neoptera</taxon>
        <taxon>Endopterygota</taxon>
        <taxon>Diptera</taxon>
        <taxon>Nematocera</taxon>
        <taxon>Chironomoidea</taxon>
        <taxon>Chironomidae</taxon>
        <taxon>Chironominae</taxon>
        <taxon>Polypedilum</taxon>
        <taxon>Polypedilum</taxon>
    </lineage>
</organism>
<feature type="region of interest" description="Disordered" evidence="3">
    <location>
        <begin position="1031"/>
        <end position="1081"/>
    </location>
</feature>